<comment type="similarity">
    <text evidence="2">Belongs to the prokaryotic Ku family.</text>
</comment>
<dbReference type="RefSeq" id="WP_089355880.1">
    <property type="nucleotide sequence ID" value="NZ_FZPD01000002.1"/>
</dbReference>
<name>A0A239H3M3_EKHLU</name>
<feature type="compositionally biased region" description="Basic and acidic residues" evidence="4">
    <location>
        <begin position="254"/>
        <end position="281"/>
    </location>
</feature>
<dbReference type="EMBL" id="FZPD01000002">
    <property type="protein sequence ID" value="SNS75791.1"/>
    <property type="molecule type" value="Genomic_DNA"/>
</dbReference>
<feature type="region of interest" description="Disordered" evidence="4">
    <location>
        <begin position="253"/>
        <end position="281"/>
    </location>
</feature>
<dbReference type="SUPFAM" id="SSF100939">
    <property type="entry name" value="SPOC domain-like"/>
    <property type="match status" value="1"/>
</dbReference>
<feature type="domain" description="Ku" evidence="5">
    <location>
        <begin position="53"/>
        <end position="182"/>
    </location>
</feature>
<evidence type="ECO:0000259" key="5">
    <source>
        <dbReference type="SMART" id="SM00559"/>
    </source>
</evidence>
<comment type="function">
    <text evidence="2">With LigD forms a non-homologous end joining (NHEJ) DNA repair enzyme, which repairs dsDNA breaks with reduced fidelity. Binds linear dsDNA with 5'- and 3'- overhangs but not closed circular dsDNA nor ssDNA. Recruits and stimulates the ligase activity of LigD.</text>
</comment>
<dbReference type="InterPro" id="IPR006164">
    <property type="entry name" value="DNA_bd_Ku70/Ku80"/>
</dbReference>
<dbReference type="Gene3D" id="2.40.290.10">
    <property type="match status" value="1"/>
</dbReference>
<feature type="coiled-coil region" evidence="3">
    <location>
        <begin position="179"/>
        <end position="227"/>
    </location>
</feature>
<proteinExistence type="inferred from homology"/>
<keyword evidence="1 2" id="KW-0238">DNA-binding</keyword>
<keyword evidence="2" id="KW-0227">DNA damage</keyword>
<dbReference type="AlphaFoldDB" id="A0A239H3M3"/>
<evidence type="ECO:0000313" key="7">
    <source>
        <dbReference type="Proteomes" id="UP000198393"/>
    </source>
</evidence>
<keyword evidence="2" id="KW-0234">DNA repair</keyword>
<protein>
    <recommendedName>
        <fullName evidence="2">Non-homologous end joining protein Ku</fullName>
    </recommendedName>
</protein>
<dbReference type="InterPro" id="IPR016194">
    <property type="entry name" value="SPOC-like_C_dom_sf"/>
</dbReference>
<dbReference type="NCBIfam" id="TIGR02772">
    <property type="entry name" value="Ku_bact"/>
    <property type="match status" value="1"/>
</dbReference>
<evidence type="ECO:0000256" key="1">
    <source>
        <dbReference type="ARBA" id="ARBA00023125"/>
    </source>
</evidence>
<gene>
    <name evidence="2" type="primary">ku</name>
    <name evidence="6" type="ORF">SAMN05421640_1119</name>
</gene>
<reference evidence="6 7" key="1">
    <citation type="submission" date="2017-06" db="EMBL/GenBank/DDBJ databases">
        <authorList>
            <person name="Kim H.J."/>
            <person name="Triplett B.A."/>
        </authorList>
    </citation>
    <scope>NUCLEOTIDE SEQUENCE [LARGE SCALE GENOMIC DNA]</scope>
    <source>
        <strain evidence="6 7">DSM 19307</strain>
    </source>
</reference>
<dbReference type="GO" id="GO:0006303">
    <property type="term" value="P:double-strand break repair via nonhomologous end joining"/>
    <property type="evidence" value="ECO:0007669"/>
    <property type="project" value="UniProtKB-UniRule"/>
</dbReference>
<evidence type="ECO:0000256" key="4">
    <source>
        <dbReference type="SAM" id="MobiDB-lite"/>
    </source>
</evidence>
<dbReference type="InterPro" id="IPR009187">
    <property type="entry name" value="Prok_Ku"/>
</dbReference>
<keyword evidence="3" id="KW-0175">Coiled coil</keyword>
<accession>A0A239H3M3</accession>
<dbReference type="GO" id="GO:0006310">
    <property type="term" value="P:DNA recombination"/>
    <property type="evidence" value="ECO:0007669"/>
    <property type="project" value="UniProtKB-KW"/>
</dbReference>
<dbReference type="HAMAP" id="MF_01875">
    <property type="entry name" value="Prokaryotic_Ku"/>
    <property type="match status" value="1"/>
</dbReference>
<dbReference type="OrthoDB" id="9795084at2"/>
<dbReference type="PIRSF" id="PIRSF006493">
    <property type="entry name" value="Prok_Ku"/>
    <property type="match status" value="1"/>
</dbReference>
<evidence type="ECO:0000256" key="2">
    <source>
        <dbReference type="HAMAP-Rule" id="MF_01875"/>
    </source>
</evidence>
<dbReference type="PANTHER" id="PTHR41251">
    <property type="entry name" value="NON-HOMOLOGOUS END JOINING PROTEIN KU"/>
    <property type="match status" value="1"/>
</dbReference>
<dbReference type="PANTHER" id="PTHR41251:SF1">
    <property type="entry name" value="NON-HOMOLOGOUS END JOINING PROTEIN KU"/>
    <property type="match status" value="1"/>
</dbReference>
<dbReference type="Proteomes" id="UP000198393">
    <property type="component" value="Unassembled WGS sequence"/>
</dbReference>
<evidence type="ECO:0000313" key="6">
    <source>
        <dbReference type="EMBL" id="SNS75791.1"/>
    </source>
</evidence>
<keyword evidence="2" id="KW-0233">DNA recombination</keyword>
<organism evidence="6 7">
    <name type="scientific">Ekhidna lutea</name>
    <dbReference type="NCBI Taxonomy" id="447679"/>
    <lineage>
        <taxon>Bacteria</taxon>
        <taxon>Pseudomonadati</taxon>
        <taxon>Bacteroidota</taxon>
        <taxon>Cytophagia</taxon>
        <taxon>Cytophagales</taxon>
        <taxon>Reichenbachiellaceae</taxon>
        <taxon>Ekhidna</taxon>
    </lineage>
</organism>
<evidence type="ECO:0000256" key="3">
    <source>
        <dbReference type="SAM" id="Coils"/>
    </source>
</evidence>
<dbReference type="GO" id="GO:0003690">
    <property type="term" value="F:double-stranded DNA binding"/>
    <property type="evidence" value="ECO:0007669"/>
    <property type="project" value="UniProtKB-UniRule"/>
</dbReference>
<sequence>MRAIWKGHIRFSMVTIPIRIYNAIDTAQKVQFNLLSKETHNPVKYEKRDKVTGDVLRQEDIVKGYQYEPGQFVIIEPDDFEKVKLKSTKVIEIEGFVDAKEIHETLYDSPYFAGPDGDVASKTYALLSQALRESGKVGVGKVVLRDRESAVLLTPHERGIMLHKLRYPNEVRSIKDVPNVRIEEEADEEQLKLANMLIKSMTKKFKKIELEDKYNEALREMIDSKIQGNEIVSYVEEEPEVVDIMTALKASIDQAKESKKPMKKADKKDKSEEKEVKRKAS</sequence>
<dbReference type="SMART" id="SM00559">
    <property type="entry name" value="Ku78"/>
    <property type="match status" value="1"/>
</dbReference>
<dbReference type="Pfam" id="PF02735">
    <property type="entry name" value="Ku"/>
    <property type="match status" value="1"/>
</dbReference>
<keyword evidence="7" id="KW-1185">Reference proteome</keyword>
<comment type="subunit">
    <text evidence="2">Homodimer. Interacts with LigD.</text>
</comment>